<organism evidence="4 5">
    <name type="scientific">Salipiger bermudensis (strain DSM 26914 / JCM 13377 / KCTC 12554 / HTCC2601)</name>
    <name type="common">Pelagibaca bermudensis</name>
    <dbReference type="NCBI Taxonomy" id="314265"/>
    <lineage>
        <taxon>Bacteria</taxon>
        <taxon>Pseudomonadati</taxon>
        <taxon>Pseudomonadota</taxon>
        <taxon>Alphaproteobacteria</taxon>
        <taxon>Rhodobacterales</taxon>
        <taxon>Roseobacteraceae</taxon>
        <taxon>Salipiger</taxon>
    </lineage>
</organism>
<proteinExistence type="predicted"/>
<comment type="caution">
    <text evidence="4">The sequence shown here is derived from an EMBL/GenBank/DDBJ whole genome shotgun (WGS) entry which is preliminary data.</text>
</comment>
<dbReference type="OrthoDB" id="7768233at2"/>
<dbReference type="PROSITE" id="PS00903">
    <property type="entry name" value="CYT_DCMP_DEAMINASES_1"/>
    <property type="match status" value="1"/>
</dbReference>
<evidence type="ECO:0000313" key="5">
    <source>
        <dbReference type="Proteomes" id="UP000006230"/>
    </source>
</evidence>
<dbReference type="PANTHER" id="PTHR11079:SF161">
    <property type="entry name" value="CMP_DCMP-TYPE DEAMINASE DOMAIN-CONTAINING PROTEIN"/>
    <property type="match status" value="1"/>
</dbReference>
<gene>
    <name evidence="4" type="ORF">R2601_12358</name>
</gene>
<evidence type="ECO:0000313" key="4">
    <source>
        <dbReference type="EMBL" id="EAU44965.1"/>
    </source>
</evidence>
<feature type="domain" description="CMP/dCMP-type deaminase" evidence="3">
    <location>
        <begin position="5"/>
        <end position="118"/>
    </location>
</feature>
<evidence type="ECO:0000259" key="3">
    <source>
        <dbReference type="PROSITE" id="PS51747"/>
    </source>
</evidence>
<protein>
    <submittedName>
        <fullName evidence="4">Putative deaminase</fullName>
    </submittedName>
</protein>
<dbReference type="Proteomes" id="UP000006230">
    <property type="component" value="Unassembled WGS sequence"/>
</dbReference>
<dbReference type="CDD" id="cd01285">
    <property type="entry name" value="nucleoside_deaminase"/>
    <property type="match status" value="1"/>
</dbReference>
<keyword evidence="1" id="KW-0479">Metal-binding</keyword>
<evidence type="ECO:0000256" key="2">
    <source>
        <dbReference type="ARBA" id="ARBA00022833"/>
    </source>
</evidence>
<dbReference type="GO" id="GO:0047974">
    <property type="term" value="F:guanosine deaminase activity"/>
    <property type="evidence" value="ECO:0007669"/>
    <property type="project" value="TreeGrafter"/>
</dbReference>
<dbReference type="HOGENOM" id="CLU_1634140_0_0_5"/>
<name>Q0FLA6_SALBH</name>
<dbReference type="RefSeq" id="WP_007794306.1">
    <property type="nucleotide sequence ID" value="NZ_DS022276.1"/>
</dbReference>
<dbReference type="InterPro" id="IPR016192">
    <property type="entry name" value="APOBEC/CMP_deaminase_Zn-bd"/>
</dbReference>
<dbReference type="eggNOG" id="COG0590">
    <property type="taxonomic scope" value="Bacteria"/>
</dbReference>
<reference evidence="4 5" key="1">
    <citation type="journal article" date="2010" name="J. Bacteriol.">
        <title>Genome sequences of Pelagibaca bermudensis HTCC2601T and Maritimibacter alkaliphilus HTCC2654T, the type strains of two marine Roseobacter genera.</title>
        <authorList>
            <person name="Thrash J.C."/>
            <person name="Cho J.C."/>
            <person name="Ferriera S."/>
            <person name="Johnson J."/>
            <person name="Vergin K.L."/>
            <person name="Giovannoni S.J."/>
        </authorList>
    </citation>
    <scope>NUCLEOTIDE SEQUENCE [LARGE SCALE GENOMIC DNA]</scope>
    <source>
        <strain evidence="5">DSM 26914 / JCM 13377 / KCTC 12554 / HTCC2601</strain>
    </source>
</reference>
<evidence type="ECO:0000256" key="1">
    <source>
        <dbReference type="ARBA" id="ARBA00022723"/>
    </source>
</evidence>
<keyword evidence="2" id="KW-0862">Zinc</keyword>
<keyword evidence="5" id="KW-1185">Reference proteome</keyword>
<dbReference type="AlphaFoldDB" id="Q0FLA6"/>
<accession>Q0FLA6</accession>
<dbReference type="InterPro" id="IPR016193">
    <property type="entry name" value="Cytidine_deaminase-like"/>
</dbReference>
<dbReference type="GO" id="GO:0008270">
    <property type="term" value="F:zinc ion binding"/>
    <property type="evidence" value="ECO:0007669"/>
    <property type="project" value="InterPro"/>
</dbReference>
<dbReference type="InterPro" id="IPR002125">
    <property type="entry name" value="CMP_dCMP_dom"/>
</dbReference>
<dbReference type="Pfam" id="PF00383">
    <property type="entry name" value="dCMP_cyt_deam_1"/>
    <property type="match status" value="1"/>
</dbReference>
<dbReference type="PANTHER" id="PTHR11079">
    <property type="entry name" value="CYTOSINE DEAMINASE FAMILY MEMBER"/>
    <property type="match status" value="1"/>
</dbReference>
<dbReference type="EMBL" id="AATQ01000034">
    <property type="protein sequence ID" value="EAU44965.1"/>
    <property type="molecule type" value="Genomic_DNA"/>
</dbReference>
<dbReference type="PROSITE" id="PS51747">
    <property type="entry name" value="CYT_DCMP_DEAMINASES_2"/>
    <property type="match status" value="1"/>
</dbReference>
<dbReference type="Gene3D" id="3.40.140.10">
    <property type="entry name" value="Cytidine Deaminase, domain 2"/>
    <property type="match status" value="1"/>
</dbReference>
<dbReference type="SUPFAM" id="SSF53927">
    <property type="entry name" value="Cytidine deaminase-like"/>
    <property type="match status" value="1"/>
</dbReference>
<sequence>MMPTTAERETLDAVIAAALARFSPGEGPVFTAAVLRGDEVLALSANEVSERCDASRHAEIVAIETASRKLGSTKLDGCTLIASMQPCEMCLAAMRWAGIDRLVFAMTQELAPTFFQFPNLTIADYARACDHAFDWHGGLGAERLNQIYRGEA</sequence>
<dbReference type="STRING" id="314265.R2601_12358"/>
<dbReference type="GO" id="GO:0006152">
    <property type="term" value="P:purine nucleoside catabolic process"/>
    <property type="evidence" value="ECO:0007669"/>
    <property type="project" value="TreeGrafter"/>
</dbReference>